<dbReference type="PANTHER" id="PTHR43053">
    <property type="entry name" value="GLYCOSIDASE FAMILY 31"/>
    <property type="match status" value="1"/>
</dbReference>
<dbReference type="RefSeq" id="WP_184820348.1">
    <property type="nucleotide sequence ID" value="NZ_JACHMM010000001.1"/>
</dbReference>
<dbReference type="GO" id="GO:0004557">
    <property type="term" value="F:alpha-galactosidase activity"/>
    <property type="evidence" value="ECO:0007669"/>
    <property type="project" value="UniProtKB-EC"/>
</dbReference>
<dbReference type="CDD" id="cd14791">
    <property type="entry name" value="GH36"/>
    <property type="match status" value="1"/>
</dbReference>
<comment type="catalytic activity">
    <reaction evidence="1">
        <text>Hydrolysis of terminal, non-reducing alpha-D-galactose residues in alpha-D-galactosides, including galactose oligosaccharides, galactomannans and galactolipids.</text>
        <dbReference type="EC" id="3.2.1.22"/>
    </reaction>
</comment>
<dbReference type="InterPro" id="IPR050985">
    <property type="entry name" value="Alpha-glycosidase_related"/>
</dbReference>
<dbReference type="Pfam" id="PF16875">
    <property type="entry name" value="Glyco_hydro_36N"/>
    <property type="match status" value="1"/>
</dbReference>
<dbReference type="InterPro" id="IPR000111">
    <property type="entry name" value="Glyco_hydro_27/36_CS"/>
</dbReference>
<evidence type="ECO:0000259" key="5">
    <source>
        <dbReference type="Pfam" id="PF16875"/>
    </source>
</evidence>
<dbReference type="Gene3D" id="3.20.20.70">
    <property type="entry name" value="Aldolase class I"/>
    <property type="match status" value="1"/>
</dbReference>
<dbReference type="InterPro" id="IPR013785">
    <property type="entry name" value="Aldolase_TIM"/>
</dbReference>
<evidence type="ECO:0000313" key="6">
    <source>
        <dbReference type="EMBL" id="MBB5786734.1"/>
    </source>
</evidence>
<dbReference type="GO" id="GO:0016052">
    <property type="term" value="P:carbohydrate catabolic process"/>
    <property type="evidence" value="ECO:0007669"/>
    <property type="project" value="InterPro"/>
</dbReference>
<dbReference type="EC" id="3.2.1.22" evidence="2"/>
<sequence length="706" mass="76615">MDSSLVVLARAGVGLVLDLDTPGLPRVLHWGADLGPGVDDAAFRSIAVPGRRGGAPAEPAAPTLLPAQVDGWVGRPAVSGDRSRGYAHLRLVPVGLPEVAADGGSVEIASLDGAAGVSVVSSLRLDEAGVLRVRHTLTNDGSDPWRMGGLRAVLPVPDQAAELLHFSGRWGLEKIPQRERFLPGIRSLETRRGRTGHSHTGLLVAGTTGFGFGSGEVWGVHAGWSGWTVHDAERLAEGWSTLGAGELLASGEVVLEPGESYATPDVYFVYSDAGLDGLSGRLHTSLRARASHPSTPRPLVLNTWEAVYFDHDLDRMKGLADVAASVGVERFVVDDGWFLGRRNDLGGLGDWYVDPDLWPDGLHPLVQHVRALGMQFGLWVEPEMANPRSRLVEEHPDWLLHDPDRVPREWRNQHTVDVANPAVYAYLLERLDKLVGEYAIDYLKWDHNRDLLEAVHDGHAGVHEQTAAVYRLLDELRSRHPAMEIESCSSGGARVDLGIIQRTDRVWASDSNDPLDRQAIQRWTSLLLPPELIGGHVGPGRTHVSGRVTSLELRCATALFGHAGIEWDITECSSSELETLREWAATYKRLRPLLHSGRVVRADTDAEHVLHGVVGDGHAVFSYVTLATMTSDIPPRLRLPGLDPSVTYRVTPLDGLSSALPRWARPAAWLESGGVELPGRVLSRVGLQAPTLNPAQVLTLELTALP</sequence>
<dbReference type="InterPro" id="IPR002252">
    <property type="entry name" value="Glyco_hydro_36"/>
</dbReference>
<dbReference type="InterPro" id="IPR031704">
    <property type="entry name" value="Glyco_hydro_36_N"/>
</dbReference>
<evidence type="ECO:0000256" key="4">
    <source>
        <dbReference type="ARBA" id="ARBA00023295"/>
    </source>
</evidence>
<dbReference type="SUPFAM" id="SSF51445">
    <property type="entry name" value="(Trans)glycosidases"/>
    <property type="match status" value="1"/>
</dbReference>
<evidence type="ECO:0000256" key="1">
    <source>
        <dbReference type="ARBA" id="ARBA00001255"/>
    </source>
</evidence>
<accession>A0A7W9LK60</accession>
<keyword evidence="4 6" id="KW-0326">Glycosidase</keyword>
<dbReference type="PANTHER" id="PTHR43053:SF3">
    <property type="entry name" value="ALPHA-GALACTOSIDASE C-RELATED"/>
    <property type="match status" value="1"/>
</dbReference>
<feature type="domain" description="Glycosyl hydrolase family 36 N-terminal" evidence="5">
    <location>
        <begin position="23"/>
        <end position="255"/>
    </location>
</feature>
<name>A0A7W9LK60_9ACTN</name>
<evidence type="ECO:0000256" key="2">
    <source>
        <dbReference type="ARBA" id="ARBA00012755"/>
    </source>
</evidence>
<dbReference type="Proteomes" id="UP000542813">
    <property type="component" value="Unassembled WGS sequence"/>
</dbReference>
<dbReference type="EMBL" id="JACHMM010000001">
    <property type="protein sequence ID" value="MBB5786734.1"/>
    <property type="molecule type" value="Genomic_DNA"/>
</dbReference>
<reference evidence="6 7" key="1">
    <citation type="submission" date="2020-08" db="EMBL/GenBank/DDBJ databases">
        <title>Sequencing the genomes of 1000 actinobacteria strains.</title>
        <authorList>
            <person name="Klenk H.-P."/>
        </authorList>
    </citation>
    <scope>NUCLEOTIDE SEQUENCE [LARGE SCALE GENOMIC DNA]</scope>
    <source>
        <strain evidence="6 7">DSM 102122</strain>
    </source>
</reference>
<comment type="caution">
    <text evidence="6">The sequence shown here is derived from an EMBL/GenBank/DDBJ whole genome shotgun (WGS) entry which is preliminary data.</text>
</comment>
<keyword evidence="3 6" id="KW-0378">Hydrolase</keyword>
<organism evidence="6 7">
    <name type="scientific">Jiangella mangrovi</name>
    <dbReference type="NCBI Taxonomy" id="1524084"/>
    <lineage>
        <taxon>Bacteria</taxon>
        <taxon>Bacillati</taxon>
        <taxon>Actinomycetota</taxon>
        <taxon>Actinomycetes</taxon>
        <taxon>Jiangellales</taxon>
        <taxon>Jiangellaceae</taxon>
        <taxon>Jiangella</taxon>
    </lineage>
</organism>
<gene>
    <name evidence="6" type="ORF">HD601_001309</name>
</gene>
<dbReference type="PROSITE" id="PS00512">
    <property type="entry name" value="ALPHA_GALACTOSIDASE"/>
    <property type="match status" value="1"/>
</dbReference>
<dbReference type="FunFam" id="3.20.20.70:FF:000118">
    <property type="entry name" value="Alpha-galactosidase"/>
    <property type="match status" value="1"/>
</dbReference>
<dbReference type="InterPro" id="IPR017853">
    <property type="entry name" value="GH"/>
</dbReference>
<protein>
    <recommendedName>
        <fullName evidence="2">alpha-galactosidase</fullName>
        <ecNumber evidence="2">3.2.1.22</ecNumber>
    </recommendedName>
</protein>
<keyword evidence="7" id="KW-1185">Reference proteome</keyword>
<evidence type="ECO:0000256" key="3">
    <source>
        <dbReference type="ARBA" id="ARBA00022801"/>
    </source>
</evidence>
<dbReference type="Gene3D" id="2.70.98.60">
    <property type="entry name" value="alpha-galactosidase from lactobacil brevis"/>
    <property type="match status" value="1"/>
</dbReference>
<proteinExistence type="predicted"/>
<dbReference type="PRINTS" id="PR00743">
    <property type="entry name" value="GLHYDRLASE36"/>
</dbReference>
<evidence type="ECO:0000313" key="7">
    <source>
        <dbReference type="Proteomes" id="UP000542813"/>
    </source>
</evidence>
<dbReference type="InterPro" id="IPR038417">
    <property type="entry name" value="Alpga-gal_N_sf"/>
</dbReference>
<dbReference type="Pfam" id="PF02065">
    <property type="entry name" value="Melibiase"/>
    <property type="match status" value="1"/>
</dbReference>
<dbReference type="AlphaFoldDB" id="A0A7W9LK60"/>